<feature type="domain" description="VOC" evidence="1">
    <location>
        <begin position="139"/>
        <end position="255"/>
    </location>
</feature>
<dbReference type="PANTHER" id="PTHR33993:SF10">
    <property type="entry name" value="CONSERVED PROTEIN"/>
    <property type="match status" value="1"/>
</dbReference>
<dbReference type="Pfam" id="PF00903">
    <property type="entry name" value="Glyoxalase"/>
    <property type="match status" value="2"/>
</dbReference>
<evidence type="ECO:0000313" key="2">
    <source>
        <dbReference type="EMBL" id="CUR55302.1"/>
    </source>
</evidence>
<evidence type="ECO:0000259" key="1">
    <source>
        <dbReference type="PROSITE" id="PS51819"/>
    </source>
</evidence>
<dbReference type="PROSITE" id="PS51819">
    <property type="entry name" value="VOC"/>
    <property type="match status" value="2"/>
</dbReference>
<dbReference type="EMBL" id="CZKA01000017">
    <property type="protein sequence ID" value="CUR55302.1"/>
    <property type="molecule type" value="Genomic_DNA"/>
</dbReference>
<proteinExistence type="predicted"/>
<sequence length="266" mass="28781">MPTREQAWPEGTPNWVEVAVDHPHEAAAYYRKLFGWECYEAGPEPGDYILAFKDGHPAAAIGPKDADELPASWATFFAVEDADETARRVRAAGGDAHFDPVDVGPNGRMFFATSPDGASFGVWQAGDHTGVGIFNEPGSLALNVLHTDDLTLARDFYAEVFGFSYRDLSRPELDLFALLRSSDGSGVAAMSTNKVAPQGTPPHWMTWFAVENCDESAIMACRLGGRVLVEPEDTPFGRTAVVSGTEGEVFGVVDLRRTRKLVAVAS</sequence>
<protein>
    <submittedName>
        <fullName evidence="2">Putative hydroxylase</fullName>
    </submittedName>
</protein>
<dbReference type="InterPro" id="IPR004360">
    <property type="entry name" value="Glyas_Fos-R_dOase_dom"/>
</dbReference>
<dbReference type="InterPro" id="IPR037523">
    <property type="entry name" value="VOC_core"/>
</dbReference>
<accession>A0A2P2C3J6</accession>
<name>A0A2P2C3J6_9ZZZZ</name>
<reference evidence="2" key="1">
    <citation type="submission" date="2015-08" db="EMBL/GenBank/DDBJ databases">
        <authorList>
            <person name="Babu N.S."/>
            <person name="Beckwith C.J."/>
            <person name="Beseler K.G."/>
            <person name="Brison A."/>
            <person name="Carone J.V."/>
            <person name="Caskin T.P."/>
            <person name="Diamond M."/>
            <person name="Durham M.E."/>
            <person name="Foxe J.M."/>
            <person name="Go M."/>
            <person name="Henderson B.A."/>
            <person name="Jones I.B."/>
            <person name="McGettigan J.A."/>
            <person name="Micheletti S.J."/>
            <person name="Nasrallah M.E."/>
            <person name="Ortiz D."/>
            <person name="Piller C.R."/>
            <person name="Privatt S.R."/>
            <person name="Schneider S.L."/>
            <person name="Sharp S."/>
            <person name="Smith T.C."/>
            <person name="Stanton J.D."/>
            <person name="Ullery H.E."/>
            <person name="Wilson R.J."/>
            <person name="Serrano M.G."/>
            <person name="Buck G."/>
            <person name="Lee V."/>
            <person name="Wang Y."/>
            <person name="Carvalho R."/>
            <person name="Voegtly L."/>
            <person name="Shi R."/>
            <person name="Duckworth R."/>
            <person name="Johnson A."/>
            <person name="Loviza R."/>
            <person name="Walstead R."/>
            <person name="Shah Z."/>
            <person name="Kiflezghi M."/>
            <person name="Wade K."/>
            <person name="Ball S.L."/>
            <person name="Bradley K.W."/>
            <person name="Asai D.J."/>
            <person name="Bowman C.A."/>
            <person name="Russell D.A."/>
            <person name="Pope W.H."/>
            <person name="Jacobs-Sera D."/>
            <person name="Hendrix R.W."/>
            <person name="Hatfull G.F."/>
        </authorList>
    </citation>
    <scope>NUCLEOTIDE SEQUENCE</scope>
</reference>
<feature type="domain" description="VOC" evidence="1">
    <location>
        <begin position="12"/>
        <end position="125"/>
    </location>
</feature>
<dbReference type="SUPFAM" id="SSF54593">
    <property type="entry name" value="Glyoxalase/Bleomycin resistance protein/Dihydroxybiphenyl dioxygenase"/>
    <property type="match status" value="2"/>
</dbReference>
<dbReference type="InterPro" id="IPR052164">
    <property type="entry name" value="Anthracycline_SecMetBiosynth"/>
</dbReference>
<dbReference type="PANTHER" id="PTHR33993">
    <property type="entry name" value="GLYOXALASE-RELATED"/>
    <property type="match status" value="1"/>
</dbReference>
<gene>
    <name evidence="2" type="ORF">NOCA2240074</name>
</gene>
<dbReference type="AlphaFoldDB" id="A0A2P2C3J6"/>
<dbReference type="CDD" id="cd07247">
    <property type="entry name" value="SgaA_N_like"/>
    <property type="match status" value="2"/>
</dbReference>
<organism evidence="2">
    <name type="scientific">metagenome</name>
    <dbReference type="NCBI Taxonomy" id="256318"/>
    <lineage>
        <taxon>unclassified sequences</taxon>
        <taxon>metagenomes</taxon>
    </lineage>
</organism>
<dbReference type="Gene3D" id="3.10.180.10">
    <property type="entry name" value="2,3-Dihydroxybiphenyl 1,2-Dioxygenase, domain 1"/>
    <property type="match status" value="2"/>
</dbReference>
<dbReference type="InterPro" id="IPR029068">
    <property type="entry name" value="Glyas_Bleomycin-R_OHBP_Dase"/>
</dbReference>